<sequence>TSSVQELARVYRECIMDIMYVYRFSSMIPFV</sequence>
<accession>A0A820KGQ7</accession>
<evidence type="ECO:0000313" key="2">
    <source>
        <dbReference type="Proteomes" id="UP000663874"/>
    </source>
</evidence>
<organism evidence="1 2">
    <name type="scientific">Rotaria sordida</name>
    <dbReference type="NCBI Taxonomy" id="392033"/>
    <lineage>
        <taxon>Eukaryota</taxon>
        <taxon>Metazoa</taxon>
        <taxon>Spiralia</taxon>
        <taxon>Gnathifera</taxon>
        <taxon>Rotifera</taxon>
        <taxon>Eurotatoria</taxon>
        <taxon>Bdelloidea</taxon>
        <taxon>Philodinida</taxon>
        <taxon>Philodinidae</taxon>
        <taxon>Rotaria</taxon>
    </lineage>
</organism>
<gene>
    <name evidence="1" type="ORF">FNK824_LOCUS41979</name>
</gene>
<comment type="caution">
    <text evidence="1">The sequence shown here is derived from an EMBL/GenBank/DDBJ whole genome shotgun (WGS) entry which is preliminary data.</text>
</comment>
<reference evidence="1" key="1">
    <citation type="submission" date="2021-02" db="EMBL/GenBank/DDBJ databases">
        <authorList>
            <person name="Nowell W R."/>
        </authorList>
    </citation>
    <scope>NUCLEOTIDE SEQUENCE</scope>
</reference>
<name>A0A820KGQ7_9BILA</name>
<feature type="non-terminal residue" evidence="1">
    <location>
        <position position="1"/>
    </location>
</feature>
<evidence type="ECO:0000313" key="1">
    <source>
        <dbReference type="EMBL" id="CAF4340038.1"/>
    </source>
</evidence>
<proteinExistence type="predicted"/>
<protein>
    <submittedName>
        <fullName evidence="1">Uncharacterized protein</fullName>
    </submittedName>
</protein>
<dbReference type="Proteomes" id="UP000663874">
    <property type="component" value="Unassembled WGS sequence"/>
</dbReference>
<dbReference type="AlphaFoldDB" id="A0A820KGQ7"/>
<dbReference type="EMBL" id="CAJOBE010045329">
    <property type="protein sequence ID" value="CAF4340038.1"/>
    <property type="molecule type" value="Genomic_DNA"/>
</dbReference>